<keyword evidence="13 18" id="KW-0472">Membrane</keyword>
<comment type="subcellular location">
    <subcellularLocation>
        <location evidence="1">Membrane</location>
        <topology evidence="1">Single-pass type I membrane protein</topology>
    </subcellularLocation>
</comment>
<dbReference type="GO" id="GO:0045088">
    <property type="term" value="P:regulation of innate immune response"/>
    <property type="evidence" value="ECO:0000318"/>
    <property type="project" value="GO_Central"/>
</dbReference>
<dbReference type="SUPFAM" id="SSF52058">
    <property type="entry name" value="L domain-like"/>
    <property type="match status" value="1"/>
</dbReference>
<feature type="transmembrane region" description="Helical" evidence="18">
    <location>
        <begin position="361"/>
        <end position="384"/>
    </location>
</feature>
<evidence type="ECO:0000313" key="21">
    <source>
        <dbReference type="EMBL" id="KQK17861.1"/>
    </source>
</evidence>
<dbReference type="PANTHER" id="PTHR48007:SF76">
    <property type="entry name" value="OS03G0145102 PROTEIN"/>
    <property type="match status" value="1"/>
</dbReference>
<evidence type="ECO:0000256" key="2">
    <source>
        <dbReference type="ARBA" id="ARBA00012513"/>
    </source>
</evidence>
<keyword evidence="8" id="KW-0677">Repeat</keyword>
<evidence type="ECO:0000256" key="8">
    <source>
        <dbReference type="ARBA" id="ARBA00022737"/>
    </source>
</evidence>
<dbReference type="OMA" id="YGAVPEH"/>
<evidence type="ECO:0000256" key="19">
    <source>
        <dbReference type="SAM" id="SignalP"/>
    </source>
</evidence>
<dbReference type="HOGENOM" id="CLU_000288_108_0_1"/>
<sequence length="763" mass="81958">MTAPPSSRNPDFAPLLLTLLCCIPAALVTSQPMASTEAKTLSRVSQLLGNPPALAALATAPDPCALRATPALTVACAGGQVTVLSVLGDRQPDAKWHTALPSSFSADALFTTLTGLPALSRLSLVALGVWGPLPGAKLLRLQALRALNLSANYLYGAVPDHLSRMYSLQSIVLSRNLLNGTMPSLSGLAFLEELDVGRNGLDGPFPEVGKAVARLVLADNNFTGKIPAGVSSLGRLQFLDASRNQLQGWIPSSIFALPALRRINLAHNELTGQLPARMACAEPLEFVDVSANLLVGARPACVRSSNSSGITVLDAGNCFADAKLQRPSTYCNPGALAALLPPPQGNGGDQGGRRKGRGVGMVFGIVGAIVGGALLIALVMVVVLRRARKQHQHLEVSVLPKSPLVKPVKKAEGGIFQAKVNHKISPAEKRHASQAARMNTLEVPACHSYTMEELQEVTNNFASSNLIKNSSFVQHYNGQLQDGSRVLVRCLRLKPKYSPQSLSQYMEIISKFRHRHLVSIIGHCILNDQENPTIASSVYLISECVTNGSLRSHLTEWRKREMLKWPQRVSAAIGIARGIQFLHNVTAPDIVQNDLNIENILLDKTLTSKISDFSLPMISISKNGKIFSENPFAVHGENDHGSAQIAEQGDKDDTYQFGLILLELITGKSTESQTGLDSLKAQLSEALAEDPDMLKDMADPTIRGTFAVDSLSTVTEIALNCIASDPNYRPSIDDVLWNLQYSMQVQDGWASSESLSLSIKSQA</sequence>
<dbReference type="STRING" id="15368.I1GXQ8"/>
<dbReference type="OrthoDB" id="676979at2759"/>
<dbReference type="Pfam" id="PF13855">
    <property type="entry name" value="LRR_8"/>
    <property type="match status" value="1"/>
</dbReference>
<evidence type="ECO:0000256" key="18">
    <source>
        <dbReference type="SAM" id="Phobius"/>
    </source>
</evidence>
<dbReference type="PROSITE" id="PS50011">
    <property type="entry name" value="PROTEIN_KINASE_DOM"/>
    <property type="match status" value="1"/>
</dbReference>
<evidence type="ECO:0000256" key="13">
    <source>
        <dbReference type="ARBA" id="ARBA00023136"/>
    </source>
</evidence>
<dbReference type="EnsemblPlants" id="KQK17861">
    <property type="protein sequence ID" value="KQK17861"/>
    <property type="gene ID" value="BRADI_1g37210v3"/>
</dbReference>
<evidence type="ECO:0000256" key="15">
    <source>
        <dbReference type="ARBA" id="ARBA00023180"/>
    </source>
</evidence>
<gene>
    <name evidence="22" type="primary">LOC100821063</name>
    <name evidence="21" type="ORF">BRADI_1g37210v3</name>
</gene>
<dbReference type="KEGG" id="bdi:100821063"/>
<evidence type="ECO:0000256" key="3">
    <source>
        <dbReference type="ARBA" id="ARBA00022527"/>
    </source>
</evidence>
<dbReference type="Pfam" id="PF07714">
    <property type="entry name" value="PK_Tyr_Ser-Thr"/>
    <property type="match status" value="1"/>
</dbReference>
<reference evidence="21 22" key="1">
    <citation type="journal article" date="2010" name="Nature">
        <title>Genome sequencing and analysis of the model grass Brachypodium distachyon.</title>
        <authorList>
            <consortium name="International Brachypodium Initiative"/>
        </authorList>
    </citation>
    <scope>NUCLEOTIDE SEQUENCE [LARGE SCALE GENOMIC DNA]</scope>
    <source>
        <strain evidence="21 22">Bd21</strain>
    </source>
</reference>
<keyword evidence="9" id="KW-0547">Nucleotide-binding</keyword>
<evidence type="ECO:0000256" key="5">
    <source>
        <dbReference type="ARBA" id="ARBA00022679"/>
    </source>
</evidence>
<feature type="signal peptide" evidence="19">
    <location>
        <begin position="1"/>
        <end position="30"/>
    </location>
</feature>
<feature type="domain" description="Protein kinase" evidence="20">
    <location>
        <begin position="461"/>
        <end position="741"/>
    </location>
</feature>
<dbReference type="GO" id="GO:0004674">
    <property type="term" value="F:protein serine/threonine kinase activity"/>
    <property type="evidence" value="ECO:0007669"/>
    <property type="project" value="UniProtKB-KW"/>
</dbReference>
<evidence type="ECO:0000256" key="12">
    <source>
        <dbReference type="ARBA" id="ARBA00022989"/>
    </source>
</evidence>
<dbReference type="InterPro" id="IPR032675">
    <property type="entry name" value="LRR_dom_sf"/>
</dbReference>
<evidence type="ECO:0000256" key="14">
    <source>
        <dbReference type="ARBA" id="ARBA00023170"/>
    </source>
</evidence>
<dbReference type="InterPro" id="IPR000719">
    <property type="entry name" value="Prot_kinase_dom"/>
</dbReference>
<dbReference type="RefSeq" id="XP_003560632.1">
    <property type="nucleotide sequence ID" value="XM_003560584.4"/>
</dbReference>
<evidence type="ECO:0000256" key="4">
    <source>
        <dbReference type="ARBA" id="ARBA00022614"/>
    </source>
</evidence>
<dbReference type="PANTHER" id="PTHR48007">
    <property type="entry name" value="LEUCINE-RICH REPEAT RECEPTOR-LIKE PROTEIN KINASE PXC1"/>
    <property type="match status" value="1"/>
</dbReference>
<evidence type="ECO:0000313" key="23">
    <source>
        <dbReference type="Proteomes" id="UP000008810"/>
    </source>
</evidence>
<keyword evidence="15" id="KW-0325">Glycoprotein</keyword>
<proteinExistence type="predicted"/>
<dbReference type="AlphaFoldDB" id="I1GXQ8"/>
<dbReference type="GO" id="GO:0005524">
    <property type="term" value="F:ATP binding"/>
    <property type="evidence" value="ECO:0007669"/>
    <property type="project" value="UniProtKB-KW"/>
</dbReference>
<evidence type="ECO:0000256" key="17">
    <source>
        <dbReference type="ARBA" id="ARBA00048679"/>
    </source>
</evidence>
<keyword evidence="3" id="KW-0723">Serine/threonine-protein kinase</keyword>
<evidence type="ECO:0000256" key="6">
    <source>
        <dbReference type="ARBA" id="ARBA00022692"/>
    </source>
</evidence>
<comment type="catalytic activity">
    <reaction evidence="17">
        <text>L-seryl-[protein] + ATP = O-phospho-L-seryl-[protein] + ADP + H(+)</text>
        <dbReference type="Rhea" id="RHEA:17989"/>
        <dbReference type="Rhea" id="RHEA-COMP:9863"/>
        <dbReference type="Rhea" id="RHEA-COMP:11604"/>
        <dbReference type="ChEBI" id="CHEBI:15378"/>
        <dbReference type="ChEBI" id="CHEBI:29999"/>
        <dbReference type="ChEBI" id="CHEBI:30616"/>
        <dbReference type="ChEBI" id="CHEBI:83421"/>
        <dbReference type="ChEBI" id="CHEBI:456216"/>
        <dbReference type="EC" id="2.7.11.1"/>
    </reaction>
</comment>
<dbReference type="InterPro" id="IPR001245">
    <property type="entry name" value="Ser-Thr/Tyr_kinase_cat_dom"/>
</dbReference>
<keyword evidence="23" id="KW-1185">Reference proteome</keyword>
<dbReference type="eggNOG" id="ENOG502R43I">
    <property type="taxonomic scope" value="Eukaryota"/>
</dbReference>
<dbReference type="FunFam" id="1.10.510.10:FF:000431">
    <property type="entry name" value="Putative inactive leucine-rich repeat receptor-like protein kinase"/>
    <property type="match status" value="1"/>
</dbReference>
<evidence type="ECO:0000256" key="9">
    <source>
        <dbReference type="ARBA" id="ARBA00022741"/>
    </source>
</evidence>
<dbReference type="Pfam" id="PF00560">
    <property type="entry name" value="LRR_1"/>
    <property type="match status" value="1"/>
</dbReference>
<dbReference type="GO" id="GO:0016020">
    <property type="term" value="C:membrane"/>
    <property type="evidence" value="ECO:0007669"/>
    <property type="project" value="UniProtKB-SubCell"/>
</dbReference>
<dbReference type="InterPro" id="IPR046959">
    <property type="entry name" value="PRK1-6/SRF4-like"/>
</dbReference>
<keyword evidence="10" id="KW-0418">Kinase</keyword>
<accession>I1GXQ8</accession>
<keyword evidence="5" id="KW-0808">Transferase</keyword>
<evidence type="ECO:0000313" key="22">
    <source>
        <dbReference type="EnsemblPlants" id="KQK17861"/>
    </source>
</evidence>
<evidence type="ECO:0000256" key="7">
    <source>
        <dbReference type="ARBA" id="ARBA00022729"/>
    </source>
</evidence>
<comment type="catalytic activity">
    <reaction evidence="16">
        <text>L-threonyl-[protein] + ATP = O-phospho-L-threonyl-[protein] + ADP + H(+)</text>
        <dbReference type="Rhea" id="RHEA:46608"/>
        <dbReference type="Rhea" id="RHEA-COMP:11060"/>
        <dbReference type="Rhea" id="RHEA-COMP:11605"/>
        <dbReference type="ChEBI" id="CHEBI:15378"/>
        <dbReference type="ChEBI" id="CHEBI:30013"/>
        <dbReference type="ChEBI" id="CHEBI:30616"/>
        <dbReference type="ChEBI" id="CHEBI:61977"/>
        <dbReference type="ChEBI" id="CHEBI:456216"/>
        <dbReference type="EC" id="2.7.11.1"/>
    </reaction>
</comment>
<dbReference type="Proteomes" id="UP000008810">
    <property type="component" value="Chromosome 1"/>
</dbReference>
<keyword evidence="6 18" id="KW-0812">Transmembrane</keyword>
<dbReference type="Gramene" id="KQK17861">
    <property type="protein sequence ID" value="KQK17861"/>
    <property type="gene ID" value="BRADI_1g37210v3"/>
</dbReference>
<organism evidence="21">
    <name type="scientific">Brachypodium distachyon</name>
    <name type="common">Purple false brome</name>
    <name type="synonym">Trachynia distachya</name>
    <dbReference type="NCBI Taxonomy" id="15368"/>
    <lineage>
        <taxon>Eukaryota</taxon>
        <taxon>Viridiplantae</taxon>
        <taxon>Streptophyta</taxon>
        <taxon>Embryophyta</taxon>
        <taxon>Tracheophyta</taxon>
        <taxon>Spermatophyta</taxon>
        <taxon>Magnoliopsida</taxon>
        <taxon>Liliopsida</taxon>
        <taxon>Poales</taxon>
        <taxon>Poaceae</taxon>
        <taxon>BOP clade</taxon>
        <taxon>Pooideae</taxon>
        <taxon>Stipodae</taxon>
        <taxon>Brachypodieae</taxon>
        <taxon>Brachypodium</taxon>
    </lineage>
</organism>
<dbReference type="Gene3D" id="1.10.510.10">
    <property type="entry name" value="Transferase(Phosphotransferase) domain 1"/>
    <property type="match status" value="1"/>
</dbReference>
<dbReference type="GO" id="GO:0004672">
    <property type="term" value="F:protein kinase activity"/>
    <property type="evidence" value="ECO:0000318"/>
    <property type="project" value="GO_Central"/>
</dbReference>
<evidence type="ECO:0000256" key="1">
    <source>
        <dbReference type="ARBA" id="ARBA00004479"/>
    </source>
</evidence>
<protein>
    <recommendedName>
        <fullName evidence="2">non-specific serine/threonine protein kinase</fullName>
        <ecNumber evidence="2">2.7.11.1</ecNumber>
    </recommendedName>
</protein>
<keyword evidence="4" id="KW-0433">Leucine-rich repeat</keyword>
<dbReference type="GeneID" id="100821063"/>
<evidence type="ECO:0000256" key="16">
    <source>
        <dbReference type="ARBA" id="ARBA00047899"/>
    </source>
</evidence>
<dbReference type="InterPro" id="IPR001611">
    <property type="entry name" value="Leu-rich_rpt"/>
</dbReference>
<keyword evidence="11" id="KW-0067">ATP-binding</keyword>
<dbReference type="SUPFAM" id="SSF56112">
    <property type="entry name" value="Protein kinase-like (PK-like)"/>
    <property type="match status" value="1"/>
</dbReference>
<keyword evidence="7 19" id="KW-0732">Signal</keyword>
<dbReference type="FunFam" id="3.80.10.10:FF:000041">
    <property type="entry name" value="LRR receptor-like serine/threonine-protein kinase ERECTA"/>
    <property type="match status" value="1"/>
</dbReference>
<keyword evidence="14" id="KW-0675">Receptor</keyword>
<name>I1GXQ8_BRADI</name>
<reference evidence="22" key="3">
    <citation type="submission" date="2018-08" db="UniProtKB">
        <authorList>
            <consortium name="EnsemblPlants"/>
        </authorList>
    </citation>
    <scope>IDENTIFICATION</scope>
    <source>
        <strain evidence="22">cv. Bd21</strain>
    </source>
</reference>
<evidence type="ECO:0000256" key="10">
    <source>
        <dbReference type="ARBA" id="ARBA00022777"/>
    </source>
</evidence>
<dbReference type="InterPro" id="IPR011009">
    <property type="entry name" value="Kinase-like_dom_sf"/>
</dbReference>
<dbReference type="Gene3D" id="3.30.200.20">
    <property type="entry name" value="Phosphorylase Kinase, domain 1"/>
    <property type="match status" value="1"/>
</dbReference>
<reference evidence="21" key="2">
    <citation type="submission" date="2017-06" db="EMBL/GenBank/DDBJ databases">
        <title>WGS assembly of Brachypodium distachyon.</title>
        <authorList>
            <consortium name="The International Brachypodium Initiative"/>
            <person name="Lucas S."/>
            <person name="Harmon-Smith M."/>
            <person name="Lail K."/>
            <person name="Tice H."/>
            <person name="Grimwood J."/>
            <person name="Bruce D."/>
            <person name="Barry K."/>
            <person name="Shu S."/>
            <person name="Lindquist E."/>
            <person name="Wang M."/>
            <person name="Pitluck S."/>
            <person name="Vogel J.P."/>
            <person name="Garvin D.F."/>
            <person name="Mockler T.C."/>
            <person name="Schmutz J."/>
            <person name="Rokhsar D."/>
            <person name="Bevan M.W."/>
        </authorList>
    </citation>
    <scope>NUCLEOTIDE SEQUENCE</scope>
    <source>
        <strain evidence="21">Bd21</strain>
    </source>
</reference>
<feature type="chain" id="PRO_5014094150" description="non-specific serine/threonine protein kinase" evidence="19">
    <location>
        <begin position="31"/>
        <end position="763"/>
    </location>
</feature>
<keyword evidence="12 18" id="KW-1133">Transmembrane helix</keyword>
<dbReference type="EC" id="2.7.11.1" evidence="2"/>
<evidence type="ECO:0000256" key="11">
    <source>
        <dbReference type="ARBA" id="ARBA00022840"/>
    </source>
</evidence>
<evidence type="ECO:0000259" key="20">
    <source>
        <dbReference type="PROSITE" id="PS50011"/>
    </source>
</evidence>
<dbReference type="Gene3D" id="3.80.10.10">
    <property type="entry name" value="Ribonuclease Inhibitor"/>
    <property type="match status" value="2"/>
</dbReference>
<dbReference type="FunFam" id="3.80.10.10:FF:000673">
    <property type="entry name" value="Probable LRR receptor-like serine/threonine-protein kinase At2g02780"/>
    <property type="match status" value="1"/>
</dbReference>
<dbReference type="EMBL" id="CM000880">
    <property type="protein sequence ID" value="KQK17861.1"/>
    <property type="molecule type" value="Genomic_DNA"/>
</dbReference>